<reference evidence="1" key="1">
    <citation type="journal article" date="2014" name="Int. J. Syst. Evol. Microbiol.">
        <title>Complete genome sequence of Corynebacterium casei LMG S-19264T (=DSM 44701T), isolated from a smear-ripened cheese.</title>
        <authorList>
            <consortium name="US DOE Joint Genome Institute (JGI-PGF)"/>
            <person name="Walter F."/>
            <person name="Albersmeier A."/>
            <person name="Kalinowski J."/>
            <person name="Ruckert C."/>
        </authorList>
    </citation>
    <scope>NUCLEOTIDE SEQUENCE</scope>
    <source>
        <strain evidence="1">CGMCC 1.15371</strain>
    </source>
</reference>
<organism evidence="1 2">
    <name type="scientific">Pullulanibacillus camelliae</name>
    <dbReference type="NCBI Taxonomy" id="1707096"/>
    <lineage>
        <taxon>Bacteria</taxon>
        <taxon>Bacillati</taxon>
        <taxon>Bacillota</taxon>
        <taxon>Bacilli</taxon>
        <taxon>Bacillales</taxon>
        <taxon>Sporolactobacillaceae</taxon>
        <taxon>Pullulanibacillus</taxon>
    </lineage>
</organism>
<proteinExistence type="predicted"/>
<accession>A0A8J3E109</accession>
<gene>
    <name evidence="1" type="ORF">GCM10011391_38830</name>
</gene>
<protein>
    <submittedName>
        <fullName evidence="1">Uncharacterized protein</fullName>
    </submittedName>
</protein>
<reference evidence="1" key="2">
    <citation type="submission" date="2020-09" db="EMBL/GenBank/DDBJ databases">
        <authorList>
            <person name="Sun Q."/>
            <person name="Zhou Y."/>
        </authorList>
    </citation>
    <scope>NUCLEOTIDE SEQUENCE</scope>
    <source>
        <strain evidence="1">CGMCC 1.15371</strain>
    </source>
</reference>
<comment type="caution">
    <text evidence="1">The sequence shown here is derived from an EMBL/GenBank/DDBJ whole genome shotgun (WGS) entry which is preliminary data.</text>
</comment>
<evidence type="ECO:0000313" key="2">
    <source>
        <dbReference type="Proteomes" id="UP000628775"/>
    </source>
</evidence>
<name>A0A8J3E109_9BACL</name>
<evidence type="ECO:0000313" key="1">
    <source>
        <dbReference type="EMBL" id="GGE56053.1"/>
    </source>
</evidence>
<sequence length="307" mass="35897">MKGKKGYPYYQITQKGITELRKRGYNALGNEDILRIHEKAIPYYVEVSRIALSTTPYRWIFKDSRAIKKEMHLNRGDQIHGSLTSPEGKEYGFYVLESATTEINMRKTIREIAYLSNRVNRSKTLRHFIIFAKGQESMTHFIEKANEEQFDHRGEIIRERLRPSGTVGVLPLNYGIAYLQSKLSDKNYFESVFKVAGSPIPWVAPSDEMHFEFKARYKDEEVYVVNLLDGDISKINAIQFYLSDSNRRTRFGEKSRKLVLITDERMEDFHMKVIGKRPKIEWFPFSCSKVDKSKREMPDLNMEPALV</sequence>
<dbReference type="Proteomes" id="UP000628775">
    <property type="component" value="Unassembled WGS sequence"/>
</dbReference>
<keyword evidence="2" id="KW-1185">Reference proteome</keyword>
<dbReference type="EMBL" id="BMIR01000032">
    <property type="protein sequence ID" value="GGE56053.1"/>
    <property type="molecule type" value="Genomic_DNA"/>
</dbReference>
<dbReference type="AlphaFoldDB" id="A0A8J3E109"/>